<organism evidence="4 5">
    <name type="scientific">Brevibacillus laterosporus LMG 15441</name>
    <dbReference type="NCBI Taxonomy" id="1042163"/>
    <lineage>
        <taxon>Bacteria</taxon>
        <taxon>Bacillati</taxon>
        <taxon>Bacillota</taxon>
        <taxon>Bacilli</taxon>
        <taxon>Bacillales</taxon>
        <taxon>Paenibacillaceae</taxon>
        <taxon>Brevibacillus</taxon>
    </lineage>
</organism>
<gene>
    <name evidence="4" type="ORF">BRLA_c023840</name>
</gene>
<dbReference type="Gene3D" id="1.20.120.450">
    <property type="entry name" value="dinb family like domain"/>
    <property type="match status" value="1"/>
</dbReference>
<evidence type="ECO:0000256" key="2">
    <source>
        <dbReference type="ARBA" id="ARBA00022723"/>
    </source>
</evidence>
<dbReference type="RefSeq" id="WP_003337624.1">
    <property type="nucleotide sequence ID" value="NZ_CP007806.1"/>
</dbReference>
<evidence type="ECO:0000256" key="1">
    <source>
        <dbReference type="ARBA" id="ARBA00008635"/>
    </source>
</evidence>
<comment type="similarity">
    <text evidence="1">Belongs to the DinB family.</text>
</comment>
<dbReference type="KEGG" id="blr:BRLA_c023840"/>
<sequence>MSNVVKLRDELFHQMNVAMKSTILLLQKIKEEDWGYRPAPNMRTLHELACHLVAIPEVDLLIMQEKGEDTIRQIEQKYNRLDTAKSLAQEMEQGYQMCISYLLAMSEDEFFNKKTTPFYHEHSASQAHWFTESVTHMFHHRSQLFTYLKLRGYEVSMFDLYVE</sequence>
<name>A0A075R4D7_BRELA</name>
<proteinExistence type="inferred from homology"/>
<evidence type="ECO:0000313" key="5">
    <source>
        <dbReference type="Proteomes" id="UP000005850"/>
    </source>
</evidence>
<keyword evidence="5" id="KW-1185">Reference proteome</keyword>
<feature type="binding site" evidence="3">
    <location>
        <position position="136"/>
    </location>
    <ligand>
        <name>a divalent metal cation</name>
        <dbReference type="ChEBI" id="CHEBI:60240"/>
    </ligand>
</feature>
<dbReference type="HOGENOM" id="CLU_138368_0_0_9"/>
<dbReference type="InterPro" id="IPR034660">
    <property type="entry name" value="DinB/YfiT-like"/>
</dbReference>
<dbReference type="AlphaFoldDB" id="A0A075R4D7"/>
<dbReference type="STRING" id="1042163.BRLA_c023840"/>
<protein>
    <submittedName>
        <fullName evidence="4">DinB family protein</fullName>
    </submittedName>
</protein>
<feature type="binding site" evidence="3">
    <location>
        <position position="140"/>
    </location>
    <ligand>
        <name>a divalent metal cation</name>
        <dbReference type="ChEBI" id="CHEBI:60240"/>
    </ligand>
</feature>
<keyword evidence="2 3" id="KW-0479">Metal-binding</keyword>
<dbReference type="EMBL" id="CP007806">
    <property type="protein sequence ID" value="AIG26704.1"/>
    <property type="molecule type" value="Genomic_DNA"/>
</dbReference>
<evidence type="ECO:0000256" key="3">
    <source>
        <dbReference type="PIRSR" id="PIRSR607837-1"/>
    </source>
</evidence>
<reference evidence="4 5" key="1">
    <citation type="journal article" date="2011" name="J. Bacteriol.">
        <title>Genome sequence of Brevibacillus laterosporus LMG 15441, a pathogen of invertebrates.</title>
        <authorList>
            <person name="Djukic M."/>
            <person name="Poehlein A."/>
            <person name="Thurmer A."/>
            <person name="Daniel R."/>
        </authorList>
    </citation>
    <scope>NUCLEOTIDE SEQUENCE [LARGE SCALE GENOMIC DNA]</scope>
    <source>
        <strain evidence="4 5">LMG 15441</strain>
    </source>
</reference>
<accession>A0A075R4D7</accession>
<dbReference type="SUPFAM" id="SSF109854">
    <property type="entry name" value="DinB/YfiT-like putative metalloenzymes"/>
    <property type="match status" value="1"/>
</dbReference>
<dbReference type="Proteomes" id="UP000005850">
    <property type="component" value="Chromosome"/>
</dbReference>
<dbReference type="InterPro" id="IPR007837">
    <property type="entry name" value="DinB"/>
</dbReference>
<dbReference type="GO" id="GO:0046872">
    <property type="term" value="F:metal ion binding"/>
    <property type="evidence" value="ECO:0007669"/>
    <property type="project" value="UniProtKB-KW"/>
</dbReference>
<dbReference type="Pfam" id="PF05163">
    <property type="entry name" value="DinB"/>
    <property type="match status" value="1"/>
</dbReference>
<feature type="binding site" evidence="3">
    <location>
        <position position="51"/>
    </location>
    <ligand>
        <name>a divalent metal cation</name>
        <dbReference type="ChEBI" id="CHEBI:60240"/>
    </ligand>
</feature>
<evidence type="ECO:0000313" key="4">
    <source>
        <dbReference type="EMBL" id="AIG26704.1"/>
    </source>
</evidence>
<dbReference type="eggNOG" id="COG2318">
    <property type="taxonomic scope" value="Bacteria"/>
</dbReference>